<dbReference type="PROSITE" id="PS50889">
    <property type="entry name" value="S4"/>
    <property type="match status" value="1"/>
</dbReference>
<keyword evidence="1" id="KW-0694">RNA-binding</keyword>
<reference evidence="3 4" key="1">
    <citation type="journal article" date="2010" name="J. Bacteriol.">
        <title>Genome sequence of Lentisphaera araneosa HTCC2155T, the type species of the order Lentisphaerales in the phylum Lentisphaerae.</title>
        <authorList>
            <person name="Thrash J.C."/>
            <person name="Cho J.C."/>
            <person name="Vergin K.L."/>
            <person name="Morris R.M."/>
            <person name="Giovannoni S.J."/>
        </authorList>
    </citation>
    <scope>NUCLEOTIDE SEQUENCE [LARGE SCALE GENOMIC DNA]</scope>
    <source>
        <strain evidence="3 4">HTCC2155</strain>
    </source>
</reference>
<dbReference type="eggNOG" id="COG1716">
    <property type="taxonomic scope" value="Bacteria"/>
</dbReference>
<dbReference type="SUPFAM" id="SSF49879">
    <property type="entry name" value="SMAD/FHA domain"/>
    <property type="match status" value="1"/>
</dbReference>
<evidence type="ECO:0000259" key="2">
    <source>
        <dbReference type="PROSITE" id="PS50006"/>
    </source>
</evidence>
<dbReference type="AlphaFoldDB" id="A6DIX8"/>
<feature type="domain" description="FHA" evidence="2">
    <location>
        <begin position="22"/>
        <end position="71"/>
    </location>
</feature>
<dbReference type="STRING" id="313628.LNTAR_10876"/>
<dbReference type="CDD" id="cd00060">
    <property type="entry name" value="FHA"/>
    <property type="match status" value="1"/>
</dbReference>
<dbReference type="SMART" id="SM00240">
    <property type="entry name" value="FHA"/>
    <property type="match status" value="1"/>
</dbReference>
<accession>A6DIX8</accession>
<organism evidence="3 4">
    <name type="scientific">Lentisphaera araneosa HTCC2155</name>
    <dbReference type="NCBI Taxonomy" id="313628"/>
    <lineage>
        <taxon>Bacteria</taxon>
        <taxon>Pseudomonadati</taxon>
        <taxon>Lentisphaerota</taxon>
        <taxon>Lentisphaeria</taxon>
        <taxon>Lentisphaerales</taxon>
        <taxon>Lentisphaeraceae</taxon>
        <taxon>Lentisphaera</taxon>
    </lineage>
</organism>
<evidence type="ECO:0000313" key="4">
    <source>
        <dbReference type="Proteomes" id="UP000004947"/>
    </source>
</evidence>
<dbReference type="OrthoDB" id="9812260at2"/>
<evidence type="ECO:0000313" key="3">
    <source>
        <dbReference type="EMBL" id="EDM28414.1"/>
    </source>
</evidence>
<name>A6DIX8_9BACT</name>
<dbReference type="Pfam" id="PF00498">
    <property type="entry name" value="FHA"/>
    <property type="match status" value="1"/>
</dbReference>
<evidence type="ECO:0000256" key="1">
    <source>
        <dbReference type="PROSITE-ProRule" id="PRU00182"/>
    </source>
</evidence>
<dbReference type="Gene3D" id="2.60.200.20">
    <property type="match status" value="1"/>
</dbReference>
<proteinExistence type="predicted"/>
<dbReference type="InterPro" id="IPR013229">
    <property type="entry name" value="PEGA"/>
</dbReference>
<gene>
    <name evidence="3" type="ORF">LNTAR_10876</name>
</gene>
<comment type="caution">
    <text evidence="3">The sequence shown here is derived from an EMBL/GenBank/DDBJ whole genome shotgun (WGS) entry which is preliminary data.</text>
</comment>
<protein>
    <recommendedName>
        <fullName evidence="2">FHA domain-containing protein</fullName>
    </recommendedName>
</protein>
<dbReference type="Pfam" id="PF08308">
    <property type="entry name" value="PEGA"/>
    <property type="match status" value="1"/>
</dbReference>
<dbReference type="PROSITE" id="PS50006">
    <property type="entry name" value="FHA_DOMAIN"/>
    <property type="match status" value="1"/>
</dbReference>
<keyword evidence="4" id="KW-1185">Reference proteome</keyword>
<dbReference type="InterPro" id="IPR008984">
    <property type="entry name" value="SMAD_FHA_dom_sf"/>
</dbReference>
<dbReference type="RefSeq" id="WP_007277854.1">
    <property type="nucleotide sequence ID" value="NZ_ABCK01000005.1"/>
</dbReference>
<dbReference type="InterPro" id="IPR000253">
    <property type="entry name" value="FHA_dom"/>
</dbReference>
<dbReference type="GO" id="GO:0003723">
    <property type="term" value="F:RNA binding"/>
    <property type="evidence" value="ECO:0007669"/>
    <property type="project" value="UniProtKB-KW"/>
</dbReference>
<dbReference type="Proteomes" id="UP000004947">
    <property type="component" value="Unassembled WGS sequence"/>
</dbReference>
<dbReference type="EMBL" id="ABCK01000005">
    <property type="protein sequence ID" value="EDM28414.1"/>
    <property type="molecule type" value="Genomic_DNA"/>
</dbReference>
<sequence>MKLYFSEGNLKGKLLSFEEASIIIGRSHSCTLVINDPKLSGKHVELTQHDGEVWSEDLESHNGVYINGQKIAKASRVKVGDQLKIGEEVFSLVETGGKELNNIATATVDSGLAESDPDLPEQQTELSFNKTPLLLGLFFVAFAYLFYEVDQRKITPKLNEPVLIDLSVEQGDEIRLEQAGFSDNETGNVDGAVDQELEPECVLNISSPIESVSVEVNGDYKGELPIELKSLEKGFHYISVFKRAYHKKEFLLDLQSDQKVVVDLERDERYLDFQTTPNSVNLLHEGEHLALSPAYIRKDKLEGKNLTISLDSYSSVSVVLNDLIKLYELHPNHCSLEITLPAIDCEVNLNGKVLDSSENPIKLEKLNAGEYFLSIQARGKTVKEEFDLRIKAGEDKIIRSQIFTISHFVKLKSGEEFYGMLQEKGDRDLVFALEQGEKKRILLKDILSWEASSKAESLGISKGIEVIKKKILPLNENIWEPRKYRGPEREKNIEKFAVKEILEDKSKMDLLSFFEKYGNKYLEVQGTVTALSSNENWHTLRLDDVVECYFKGQNEDLSYYGKRLSVRAWSLGIRGLDMLVLTECELVE</sequence>